<proteinExistence type="predicted"/>
<reference evidence="1 2" key="1">
    <citation type="submission" date="2019-05" db="EMBL/GenBank/DDBJ databases">
        <title>Another draft genome of Portunus trituberculatus and its Hox gene families provides insights of decapod evolution.</title>
        <authorList>
            <person name="Jeong J.-H."/>
            <person name="Song I."/>
            <person name="Kim S."/>
            <person name="Choi T."/>
            <person name="Kim D."/>
            <person name="Ryu S."/>
            <person name="Kim W."/>
        </authorList>
    </citation>
    <scope>NUCLEOTIDE SEQUENCE [LARGE SCALE GENOMIC DNA]</scope>
    <source>
        <tissue evidence="1">Muscle</tissue>
    </source>
</reference>
<sequence length="84" mass="9637">MQSFFSPETALAKVMFDCFSLEQPVFMCGDDVYYLKTIQEFLQAEIQGFKLFLDIVPRSDRHTSRSSRGHAPLVVQVRDVMISS</sequence>
<keyword evidence="2" id="KW-1185">Reference proteome</keyword>
<dbReference type="EMBL" id="VSRR010005544">
    <property type="protein sequence ID" value="MPC42722.1"/>
    <property type="molecule type" value="Genomic_DNA"/>
</dbReference>
<comment type="caution">
    <text evidence="1">The sequence shown here is derived from an EMBL/GenBank/DDBJ whole genome shotgun (WGS) entry which is preliminary data.</text>
</comment>
<gene>
    <name evidence="1" type="ORF">E2C01_036350</name>
</gene>
<organism evidence="1 2">
    <name type="scientific">Portunus trituberculatus</name>
    <name type="common">Swimming crab</name>
    <name type="synonym">Neptunus trituberculatus</name>
    <dbReference type="NCBI Taxonomy" id="210409"/>
    <lineage>
        <taxon>Eukaryota</taxon>
        <taxon>Metazoa</taxon>
        <taxon>Ecdysozoa</taxon>
        <taxon>Arthropoda</taxon>
        <taxon>Crustacea</taxon>
        <taxon>Multicrustacea</taxon>
        <taxon>Malacostraca</taxon>
        <taxon>Eumalacostraca</taxon>
        <taxon>Eucarida</taxon>
        <taxon>Decapoda</taxon>
        <taxon>Pleocyemata</taxon>
        <taxon>Brachyura</taxon>
        <taxon>Eubrachyura</taxon>
        <taxon>Portunoidea</taxon>
        <taxon>Portunidae</taxon>
        <taxon>Portuninae</taxon>
        <taxon>Portunus</taxon>
    </lineage>
</organism>
<evidence type="ECO:0000313" key="1">
    <source>
        <dbReference type="EMBL" id="MPC42722.1"/>
    </source>
</evidence>
<protein>
    <submittedName>
        <fullName evidence="1">Uncharacterized protein</fullName>
    </submittedName>
</protein>
<dbReference type="Proteomes" id="UP000324222">
    <property type="component" value="Unassembled WGS sequence"/>
</dbReference>
<accession>A0A5B7F8I1</accession>
<name>A0A5B7F8I1_PORTR</name>
<dbReference type="AlphaFoldDB" id="A0A5B7F8I1"/>
<evidence type="ECO:0000313" key="2">
    <source>
        <dbReference type="Proteomes" id="UP000324222"/>
    </source>
</evidence>